<name>A0A803Q7U3_CANSA</name>
<accession>A0A803Q7U3</accession>
<organism evidence="1 2">
    <name type="scientific">Cannabis sativa</name>
    <name type="common">Hemp</name>
    <name type="synonym">Marijuana</name>
    <dbReference type="NCBI Taxonomy" id="3483"/>
    <lineage>
        <taxon>Eukaryota</taxon>
        <taxon>Viridiplantae</taxon>
        <taxon>Streptophyta</taxon>
        <taxon>Embryophyta</taxon>
        <taxon>Tracheophyta</taxon>
        <taxon>Spermatophyta</taxon>
        <taxon>Magnoliopsida</taxon>
        <taxon>eudicotyledons</taxon>
        <taxon>Gunneridae</taxon>
        <taxon>Pentapetalae</taxon>
        <taxon>rosids</taxon>
        <taxon>fabids</taxon>
        <taxon>Rosales</taxon>
        <taxon>Cannabaceae</taxon>
        <taxon>Cannabis</taxon>
    </lineage>
</organism>
<dbReference type="EMBL" id="UZAU01000705">
    <property type="status" value="NOT_ANNOTATED_CDS"/>
    <property type="molecule type" value="Genomic_DNA"/>
</dbReference>
<sequence>MGEGIMCLVKSLAATGIKTIKTHNFIPKDLKHNPFDFISCKIFFKETDITFLEPRTQRREDSGRSLKFTALTRE</sequence>
<dbReference type="Proteomes" id="UP000596661">
    <property type="component" value="Chromosome 8"/>
</dbReference>
<reference evidence="1" key="1">
    <citation type="submission" date="2018-11" db="EMBL/GenBank/DDBJ databases">
        <authorList>
            <person name="Grassa J C."/>
        </authorList>
    </citation>
    <scope>NUCLEOTIDE SEQUENCE [LARGE SCALE GENOMIC DNA]</scope>
</reference>
<evidence type="ECO:0000313" key="1">
    <source>
        <dbReference type="EnsemblPlants" id="cds.evm.model.08.1169"/>
    </source>
</evidence>
<dbReference type="Gramene" id="evm.model.08.1169">
    <property type="protein sequence ID" value="cds.evm.model.08.1169"/>
    <property type="gene ID" value="evm.TU.08.1169"/>
</dbReference>
<reference evidence="1" key="2">
    <citation type="submission" date="2021-03" db="UniProtKB">
        <authorList>
            <consortium name="EnsemblPlants"/>
        </authorList>
    </citation>
    <scope>IDENTIFICATION</scope>
</reference>
<dbReference type="EnsemblPlants" id="evm.model.08.1169">
    <property type="protein sequence ID" value="cds.evm.model.08.1169"/>
    <property type="gene ID" value="evm.TU.08.1169"/>
</dbReference>
<evidence type="ECO:0000313" key="2">
    <source>
        <dbReference type="Proteomes" id="UP000596661"/>
    </source>
</evidence>
<keyword evidence="2" id="KW-1185">Reference proteome</keyword>
<dbReference type="AlphaFoldDB" id="A0A803Q7U3"/>
<proteinExistence type="predicted"/>
<protein>
    <submittedName>
        <fullName evidence="1">Uncharacterized protein</fullName>
    </submittedName>
</protein>